<evidence type="ECO:0000313" key="3">
    <source>
        <dbReference type="EMBL" id="AHM92953.1"/>
    </source>
</evidence>
<dbReference type="GeneID" id="10581150"/>
<name>E9NLM1_9VIRU</name>
<dbReference type="KEGG" id="vg:10581150"/>
<proteinExistence type="predicted"/>
<evidence type="ECO:0000313" key="4">
    <source>
        <dbReference type="Proteomes" id="UP000207691"/>
    </source>
</evidence>
<dbReference type="EMBL" id="KJ013508">
    <property type="protein sequence ID" value="AHM92953.1"/>
    <property type="molecule type" value="Genomic_DNA"/>
</dbReference>
<keyword evidence="4" id="KW-1185">Reference proteome</keyword>
<dbReference type="OrthoDB" id="19154at10239"/>
<dbReference type="Proteomes" id="UP000207691">
    <property type="component" value="Segment"/>
</dbReference>
<reference evidence="3" key="4">
    <citation type="journal article" date="2014" name="J. Virol.">
        <title>Evasion of short interfering RNA-directed antiviral silencing in Musa acuminata persistently infected with six distinct banana streak pararetroviruses.</title>
        <authorList>
            <person name="Rajeswaran R."/>
            <person name="Seguin J."/>
            <person name="Chabannes M."/>
            <person name="Duroy P.O."/>
            <person name="Laboureau N."/>
            <person name="Farinelli L."/>
            <person name="Iskra-Caruana M.L."/>
            <person name="Pooggin M.M."/>
        </authorList>
    </citation>
    <scope>NUCLEOTIDE SEQUENCE</scope>
    <source>
        <strain evidence="3">MP</strain>
    </source>
</reference>
<reference evidence="2 4" key="2">
    <citation type="journal article" date="2011" name="Ann. Appl. Biol.">
        <title>Molecular characterisation of six badnavirus species associated with leaf streak disease of banana in East Africa.</title>
        <authorList>
            <person name="James A.P."/>
            <person name="Geijskes R.J."/>
            <person name="Dale J.L."/>
            <person name="Harding R.M."/>
        </authorList>
    </citation>
    <scope>NUCLEOTIDE SEQUENCE [LARGE SCALE GENOMIC DNA]</scope>
</reference>
<dbReference type="RefSeq" id="YP_004442838.1">
    <property type="nucleotide sequence ID" value="NC_015507.1"/>
</dbReference>
<accession>E9NLM1</accession>
<dbReference type="EMBL" id="HQ593112">
    <property type="protein sequence ID" value="AEC49889.1"/>
    <property type="molecule type" value="Genomic_DNA"/>
</dbReference>
<dbReference type="EMBL" id="HQ659760">
    <property type="protein sequence ID" value="ADV58681.1"/>
    <property type="molecule type" value="Genomic_DNA"/>
</dbReference>
<evidence type="ECO:0000313" key="2">
    <source>
        <dbReference type="EMBL" id="AEC49889.1"/>
    </source>
</evidence>
<evidence type="ECO:0000313" key="1">
    <source>
        <dbReference type="EMBL" id="ADV58681.1"/>
    </source>
</evidence>
<organism evidence="1">
    <name type="scientific">Banana streak IM virus</name>
    <dbReference type="NCBI Taxonomy" id="1016853"/>
    <lineage>
        <taxon>Viruses</taxon>
        <taxon>Riboviria</taxon>
        <taxon>Pararnavirae</taxon>
        <taxon>Artverviricota</taxon>
        <taxon>Revtraviricetes</taxon>
        <taxon>Ortervirales</taxon>
        <taxon>Caulimoviridae</taxon>
        <taxon>Badnavirus</taxon>
        <taxon>Badnavirus betavirgamusae</taxon>
    </lineage>
</organism>
<reference evidence="1" key="1">
    <citation type="submission" date="2010-11" db="EMBL/GenBank/DDBJ databases">
        <authorList>
            <person name="Geering A.D.W."/>
        </authorList>
    </citation>
    <scope>NUCLEOTIDE SEQUENCE</scope>
    <source>
        <strain evidence="1">IRFA910</strain>
    </source>
</reference>
<reference evidence="1" key="3">
    <citation type="journal article" date="2011" name="Arch. Virol.">
        <title>Complete genome sequence of a novel badnavirus, banana streak IM virus.</title>
        <authorList>
            <person name="Geering A.D."/>
            <person name="Parry J.N."/>
            <person name="Thomas J.E."/>
        </authorList>
    </citation>
    <scope>NUCLEOTIDE SEQUENCE</scope>
    <source>
        <strain evidence="1">IRFA910</strain>
    </source>
</reference>
<sequence length="130" mass="14166">MSLAGSKATAIYQEALSSTSAGWEDSGVGFTDKGTISTATLSRQLNSLLFLVIKQNQLITTLSEELTQVHNKVKIIEGKGPSKLTPSSEIETINAKLKAIQEIQKSQPKKETSSGSIKVFEDPYKILRRL</sequence>
<protein>
    <submittedName>
        <fullName evidence="1 2">Virion-associated protein</fullName>
    </submittedName>
</protein>